<dbReference type="InterPro" id="IPR029460">
    <property type="entry name" value="DNAPol_HHH"/>
</dbReference>
<dbReference type="Proteomes" id="UP001206067">
    <property type="component" value="Unassembled WGS sequence"/>
</dbReference>
<evidence type="ECO:0000256" key="4">
    <source>
        <dbReference type="ARBA" id="ARBA00017273"/>
    </source>
</evidence>
<evidence type="ECO:0000259" key="15">
    <source>
        <dbReference type="SMART" id="SM00481"/>
    </source>
</evidence>
<dbReference type="Pfam" id="PF17657">
    <property type="entry name" value="DNA_pol3_finger"/>
    <property type="match status" value="1"/>
</dbReference>
<comment type="similarity">
    <text evidence="2 13">Belongs to the DNA polymerase type-C family. DnaE2 subfamily.</text>
</comment>
<dbReference type="CDD" id="cd04485">
    <property type="entry name" value="DnaE_OBF"/>
    <property type="match status" value="1"/>
</dbReference>
<accession>A0ABT1XQS8</accession>
<reference evidence="16 17" key="1">
    <citation type="submission" date="2022-08" db="EMBL/GenBank/DDBJ databases">
        <title>Polyphasic taxonomy analysis of Qipengyuania sp.RS5-5.</title>
        <authorList>
            <person name="Xamxidin M."/>
            <person name="Wu M."/>
        </authorList>
    </citation>
    <scope>NUCLEOTIDE SEQUENCE [LARGE SCALE GENOMIC DNA]</scope>
    <source>
        <strain evidence="16 17">RS5-5</strain>
    </source>
</reference>
<dbReference type="InterPro" id="IPR004013">
    <property type="entry name" value="PHP_dom"/>
</dbReference>
<comment type="caution">
    <text evidence="16">The sequence shown here is derived from an EMBL/GenBank/DDBJ whole genome shotgun (WGS) entry which is preliminary data.</text>
</comment>
<dbReference type="EMBL" id="JANKHH010000004">
    <property type="protein sequence ID" value="MCR2833996.1"/>
    <property type="molecule type" value="Genomic_DNA"/>
</dbReference>
<dbReference type="Pfam" id="PF02811">
    <property type="entry name" value="PHP"/>
    <property type="match status" value="1"/>
</dbReference>
<dbReference type="Pfam" id="PF14579">
    <property type="entry name" value="HHH_6"/>
    <property type="match status" value="1"/>
</dbReference>
<evidence type="ECO:0000256" key="1">
    <source>
        <dbReference type="ARBA" id="ARBA00004496"/>
    </source>
</evidence>
<keyword evidence="17" id="KW-1185">Reference proteome</keyword>
<dbReference type="Pfam" id="PF07733">
    <property type="entry name" value="DNA_pol3_alpha"/>
    <property type="match status" value="1"/>
</dbReference>
<feature type="compositionally biased region" description="Basic and acidic residues" evidence="14">
    <location>
        <begin position="1295"/>
        <end position="1309"/>
    </location>
</feature>
<keyword evidence="10 13" id="KW-0239">DNA-directed DNA polymerase</keyword>
<dbReference type="InterPro" id="IPR040982">
    <property type="entry name" value="DNA_pol3_finger"/>
</dbReference>
<dbReference type="RefSeq" id="WP_257595774.1">
    <property type="nucleotide sequence ID" value="NZ_JANKHH010000004.1"/>
</dbReference>
<evidence type="ECO:0000256" key="7">
    <source>
        <dbReference type="ARBA" id="ARBA00022695"/>
    </source>
</evidence>
<sequence>MPEAPLTPDKRRIELDPDLIDPPPRAPFVELGVVSCFSFLRGASDAVDLAMTARALGYDSIGIADANTMAGVVRLHTEAKTLKLKPLIGCRIETVEGLAFLAYPKNRAAYGCLCRLISAGRMQTLDGEWQEKGTCDISLAMLADHAEDVQLILLPPRDLEQRFTIAVPSNVVPFPLKASRGDAETRSEEDGALAKAQRREEGMHAAKPPTHSVDASIRAVAASRQNSFAPLRLCERENLRVSASPRETTSLTAKFPEILLHLTAQLPTLRHLAASYLHSGDDIARIDRLDALAKANGLSLLATNDVHYHTPQRRPLQDVMTAIRHKTTVAKAGHLLHGNGERYLKSPETMCRLFERWPHAIAAARAVADGCDFDLEELRYEYPEEIYPDGMTPQQFLEKSTFEGAQGRYPSGVPESVQATLVRELALIAKLDLARYFLTIKDIVDFARGQDPPILCQGRGSAANSAVCYCLGITSVDPAKHALLFDRFISEERKEPPDIDVDFEHERREEVIQYLYRKYGRHRAGLCATVIHYRPRMAIREVGKAMGLSEDVTSALAKTVWGGWGREIGEAHVAETGMDVTDPHLRRVLKLTEQMIGMPRHLSQHVGGFILTEGALTETVPIGNGAMADRSFIEWDKDDIEALGILKVDVLALGMLTCIRKCLDLLEIHHERRLELASVPREDPETYAMLRKGDSLGVFQVESRAQMNMLPRLRPREFYDLVIQVAIVRPGPIQGDMVHPYLKRRRGAEKVIIPAPSPEHGPPDELSSILERTLGVPIFQEQAMKIALDAAKFSSLEANRLRKAMATFRSRGMVDELQDMMVERMVDRGYDREFAQRCFNQIRGFGEYGFPESHAASFAHLVYVSSWLKCHFPAAFGCALLNSQPMGFYAPAQIVRDAREHGVTVLPVDVNHSQWDCTLEVVDSRGDAETRRFSRSQRRKGAKEFCREAATARIEASTEWVGGFAACMPSSRLCAFASAPSSSLRVSASPREYDKGRQDKHIALRLGLRQVDGLPEHVAARLIESRENQGFFDDVMTLRDRAGIGPAHVERLASADCFGSLGLSRRQALWDARSLVSAPDLPLFRAAQEREEGAERKPTMLPAMPLSEEVVTDYQTTRLSLKAHPMAFLRPALAERGFVRACDLRDRKFRSTVQVAGVVLIRQRPGSAKGVCFITLEDETGVINLVVWPDLKEKQRRVVMGSRLMEVRGRVEYDDEVIHVIAQHMTDASHELYRLSEDMLDAPLARADHVNSPLPSGKTNPRDDLREGSDDPYRPVEPWQEPPPGNRECGYHQGHPRDVRIIPKSRDFH</sequence>
<keyword evidence="8 13" id="KW-0235">DNA replication</keyword>
<evidence type="ECO:0000313" key="16">
    <source>
        <dbReference type="EMBL" id="MCR2833996.1"/>
    </source>
</evidence>
<keyword evidence="7 13" id="KW-0548">Nucleotidyltransferase</keyword>
<evidence type="ECO:0000256" key="9">
    <source>
        <dbReference type="ARBA" id="ARBA00022763"/>
    </source>
</evidence>
<feature type="compositionally biased region" description="Basic and acidic residues" evidence="14">
    <location>
        <begin position="179"/>
        <end position="189"/>
    </location>
</feature>
<evidence type="ECO:0000256" key="11">
    <source>
        <dbReference type="ARBA" id="ARBA00023204"/>
    </source>
</evidence>
<evidence type="ECO:0000256" key="6">
    <source>
        <dbReference type="ARBA" id="ARBA00022679"/>
    </source>
</evidence>
<evidence type="ECO:0000256" key="5">
    <source>
        <dbReference type="ARBA" id="ARBA00022490"/>
    </source>
</evidence>
<feature type="domain" description="Polymerase/histidinol phosphatase N-terminal" evidence="15">
    <location>
        <begin position="29"/>
        <end position="96"/>
    </location>
</feature>
<dbReference type="InterPro" id="IPR004365">
    <property type="entry name" value="NA-bd_OB_tRNA"/>
</dbReference>
<dbReference type="InterPro" id="IPR011708">
    <property type="entry name" value="DNA_pol3_alpha_NTPase_dom"/>
</dbReference>
<evidence type="ECO:0000313" key="17">
    <source>
        <dbReference type="Proteomes" id="UP001206067"/>
    </source>
</evidence>
<feature type="region of interest" description="Disordered" evidence="14">
    <location>
        <begin position="1246"/>
        <end position="1309"/>
    </location>
</feature>
<name>A0ABT1XQS8_9SPHN</name>
<dbReference type="SUPFAM" id="SSF89550">
    <property type="entry name" value="PHP domain-like"/>
    <property type="match status" value="1"/>
</dbReference>
<organism evidence="16 17">
    <name type="scientific">Parerythrobacter lacustris</name>
    <dbReference type="NCBI Taxonomy" id="2969984"/>
    <lineage>
        <taxon>Bacteria</taxon>
        <taxon>Pseudomonadati</taxon>
        <taxon>Pseudomonadota</taxon>
        <taxon>Alphaproteobacteria</taxon>
        <taxon>Sphingomonadales</taxon>
        <taxon>Erythrobacteraceae</taxon>
        <taxon>Parerythrobacter</taxon>
    </lineage>
</organism>
<gene>
    <name evidence="13" type="primary">dnaE2</name>
    <name evidence="16" type="ORF">NSO95_08560</name>
</gene>
<dbReference type="InterPro" id="IPR004805">
    <property type="entry name" value="DnaE2/DnaE/PolC"/>
</dbReference>
<dbReference type="GO" id="GO:0003887">
    <property type="term" value="F:DNA-directed DNA polymerase activity"/>
    <property type="evidence" value="ECO:0007669"/>
    <property type="project" value="UniProtKB-EC"/>
</dbReference>
<keyword evidence="11 13" id="KW-0234">DNA repair</keyword>
<dbReference type="SMART" id="SM00481">
    <property type="entry name" value="POLIIIAc"/>
    <property type="match status" value="1"/>
</dbReference>
<comment type="subcellular location">
    <subcellularLocation>
        <location evidence="1 13">Cytoplasm</location>
    </subcellularLocation>
</comment>
<protein>
    <recommendedName>
        <fullName evidence="4 13">Error-prone DNA polymerase</fullName>
        <ecNumber evidence="3 13">2.7.7.7</ecNumber>
    </recommendedName>
</protein>
<dbReference type="PANTHER" id="PTHR32294">
    <property type="entry name" value="DNA POLYMERASE III SUBUNIT ALPHA"/>
    <property type="match status" value="1"/>
</dbReference>
<dbReference type="HAMAP" id="MF_01902">
    <property type="entry name" value="DNApol_error_prone"/>
    <property type="match status" value="1"/>
</dbReference>
<comment type="function">
    <text evidence="13">DNA polymerase involved in damage-induced mutagenesis and translesion synthesis (TLS). It is not the major replicative DNA polymerase.</text>
</comment>
<keyword evidence="9 13" id="KW-0227">DNA damage</keyword>
<dbReference type="PANTHER" id="PTHR32294:SF4">
    <property type="entry name" value="ERROR-PRONE DNA POLYMERASE"/>
    <property type="match status" value="1"/>
</dbReference>
<dbReference type="NCBIfam" id="NF004225">
    <property type="entry name" value="PRK05672.1"/>
    <property type="match status" value="1"/>
</dbReference>
<dbReference type="NCBIfam" id="TIGR00594">
    <property type="entry name" value="polc"/>
    <property type="match status" value="1"/>
</dbReference>
<keyword evidence="5 13" id="KW-0963">Cytoplasm</keyword>
<dbReference type="Gene3D" id="3.20.20.140">
    <property type="entry name" value="Metal-dependent hydrolases"/>
    <property type="match status" value="1"/>
</dbReference>
<evidence type="ECO:0000256" key="12">
    <source>
        <dbReference type="ARBA" id="ARBA00049244"/>
    </source>
</evidence>
<evidence type="ECO:0000256" key="8">
    <source>
        <dbReference type="ARBA" id="ARBA00022705"/>
    </source>
</evidence>
<dbReference type="InterPro" id="IPR023073">
    <property type="entry name" value="DnaE2"/>
</dbReference>
<dbReference type="InterPro" id="IPR003141">
    <property type="entry name" value="Pol/His_phosphatase_N"/>
</dbReference>
<keyword evidence="6 13" id="KW-0808">Transferase</keyword>
<dbReference type="InterPro" id="IPR016195">
    <property type="entry name" value="Pol/histidinol_Pase-like"/>
</dbReference>
<feature type="compositionally biased region" description="Basic and acidic residues" evidence="14">
    <location>
        <begin position="1260"/>
        <end position="1274"/>
    </location>
</feature>
<evidence type="ECO:0000256" key="10">
    <source>
        <dbReference type="ARBA" id="ARBA00022932"/>
    </source>
</evidence>
<evidence type="ECO:0000256" key="13">
    <source>
        <dbReference type="HAMAP-Rule" id="MF_01902"/>
    </source>
</evidence>
<evidence type="ECO:0000256" key="3">
    <source>
        <dbReference type="ARBA" id="ARBA00012417"/>
    </source>
</evidence>
<evidence type="ECO:0000256" key="2">
    <source>
        <dbReference type="ARBA" id="ARBA00007391"/>
    </source>
</evidence>
<proteinExistence type="inferred from homology"/>
<dbReference type="Pfam" id="PF01336">
    <property type="entry name" value="tRNA_anti-codon"/>
    <property type="match status" value="1"/>
</dbReference>
<feature type="region of interest" description="Disordered" evidence="14">
    <location>
        <begin position="178"/>
        <end position="213"/>
    </location>
</feature>
<comment type="catalytic activity">
    <reaction evidence="12 13">
        <text>DNA(n) + a 2'-deoxyribonucleoside 5'-triphosphate = DNA(n+1) + diphosphate</text>
        <dbReference type="Rhea" id="RHEA:22508"/>
        <dbReference type="Rhea" id="RHEA-COMP:17339"/>
        <dbReference type="Rhea" id="RHEA-COMP:17340"/>
        <dbReference type="ChEBI" id="CHEBI:33019"/>
        <dbReference type="ChEBI" id="CHEBI:61560"/>
        <dbReference type="ChEBI" id="CHEBI:173112"/>
        <dbReference type="EC" id="2.7.7.7"/>
    </reaction>
</comment>
<evidence type="ECO:0000256" key="14">
    <source>
        <dbReference type="SAM" id="MobiDB-lite"/>
    </source>
</evidence>
<dbReference type="EC" id="2.7.7.7" evidence="3 13"/>